<dbReference type="GO" id="GO:0006782">
    <property type="term" value="P:protoporphyrinogen IX biosynthetic process"/>
    <property type="evidence" value="ECO:0007669"/>
    <property type="project" value="TreeGrafter"/>
</dbReference>
<evidence type="ECO:0000256" key="8">
    <source>
        <dbReference type="SAM" id="MobiDB-lite"/>
    </source>
</evidence>
<keyword evidence="10" id="KW-1185">Reference proteome</keyword>
<dbReference type="Pfam" id="PF01218">
    <property type="entry name" value="Coprogen_oxidas"/>
    <property type="match status" value="1"/>
</dbReference>
<dbReference type="InterPro" id="IPR036406">
    <property type="entry name" value="Coprogen_oxidase_aer_sf"/>
</dbReference>
<evidence type="ECO:0000256" key="6">
    <source>
        <dbReference type="ARBA" id="ARBA00023133"/>
    </source>
</evidence>
<dbReference type="Gene3D" id="3.40.1500.10">
    <property type="entry name" value="Coproporphyrinogen III oxidase, aerobic"/>
    <property type="match status" value="1"/>
</dbReference>
<keyword evidence="7" id="KW-0627">Porphyrin biosynthesis</keyword>
<evidence type="ECO:0000256" key="1">
    <source>
        <dbReference type="ARBA" id="ARBA00005168"/>
    </source>
</evidence>
<dbReference type="NCBIfam" id="NF003727">
    <property type="entry name" value="PRK05330.1"/>
    <property type="match status" value="1"/>
</dbReference>
<accession>A0AAD5T805</accession>
<dbReference type="PANTHER" id="PTHR10755">
    <property type="entry name" value="COPROPORPHYRINOGEN III OXIDASE, MITOCHONDRIAL"/>
    <property type="match status" value="1"/>
</dbReference>
<evidence type="ECO:0000256" key="5">
    <source>
        <dbReference type="ARBA" id="ARBA00023002"/>
    </source>
</evidence>
<name>A0AAD5T805_9FUNG</name>
<evidence type="ECO:0000256" key="7">
    <source>
        <dbReference type="ARBA" id="ARBA00023244"/>
    </source>
</evidence>
<dbReference type="SUPFAM" id="SSF102886">
    <property type="entry name" value="Coproporphyrinogen III oxidase"/>
    <property type="match status" value="1"/>
</dbReference>
<evidence type="ECO:0000313" key="10">
    <source>
        <dbReference type="Proteomes" id="UP001211907"/>
    </source>
</evidence>
<comment type="pathway">
    <text evidence="1">Porphyrin-containing compound metabolism; protoporphyrin-IX biosynthesis; protoporphyrinogen-IX from coproporphyrinogen-III (O2 route): step 1/1.</text>
</comment>
<comment type="similarity">
    <text evidence="2">Belongs to the aerobic coproporphyrinogen-III oxidase family.</text>
</comment>
<dbReference type="Proteomes" id="UP001211907">
    <property type="component" value="Unassembled WGS sequence"/>
</dbReference>
<feature type="region of interest" description="Disordered" evidence="8">
    <location>
        <begin position="49"/>
        <end position="77"/>
    </location>
</feature>
<dbReference type="GO" id="GO:0004109">
    <property type="term" value="F:coproporphyrinogen oxidase activity"/>
    <property type="evidence" value="ECO:0007669"/>
    <property type="project" value="UniProtKB-EC"/>
</dbReference>
<dbReference type="AlphaFoldDB" id="A0AAD5T805"/>
<evidence type="ECO:0000256" key="3">
    <source>
        <dbReference type="ARBA" id="ARBA00011738"/>
    </source>
</evidence>
<comment type="subunit">
    <text evidence="3">Homodimer.</text>
</comment>
<organism evidence="9 10">
    <name type="scientific">Physocladia obscura</name>
    <dbReference type="NCBI Taxonomy" id="109957"/>
    <lineage>
        <taxon>Eukaryota</taxon>
        <taxon>Fungi</taxon>
        <taxon>Fungi incertae sedis</taxon>
        <taxon>Chytridiomycota</taxon>
        <taxon>Chytridiomycota incertae sedis</taxon>
        <taxon>Chytridiomycetes</taxon>
        <taxon>Chytridiales</taxon>
        <taxon>Chytriomycetaceae</taxon>
        <taxon>Physocladia</taxon>
    </lineage>
</organism>
<gene>
    <name evidence="9" type="primary">HEM13</name>
    <name evidence="9" type="ORF">HK100_010930</name>
</gene>
<reference evidence="9" key="1">
    <citation type="submission" date="2020-05" db="EMBL/GenBank/DDBJ databases">
        <title>Phylogenomic resolution of chytrid fungi.</title>
        <authorList>
            <person name="Stajich J.E."/>
            <person name="Amses K."/>
            <person name="Simmons R."/>
            <person name="Seto K."/>
            <person name="Myers J."/>
            <person name="Bonds A."/>
            <person name="Quandt C.A."/>
            <person name="Barry K."/>
            <person name="Liu P."/>
            <person name="Grigoriev I."/>
            <person name="Longcore J.E."/>
            <person name="James T.Y."/>
        </authorList>
    </citation>
    <scope>NUCLEOTIDE SEQUENCE</scope>
    <source>
        <strain evidence="9">JEL0513</strain>
    </source>
</reference>
<sequence>MSKTQRYSSSTGPKPSFDPKNLPTGWQNYAIGGGAAFAVAVFLFSGKKSTERKELTPEDKFSKFTKPFDDGSSKKSAPAVATPITPIVEDDNSKPMRDKMAVFVRKMQKQIADAVDALEIESLWQAAKELGTEPKLCVRDEWIRAEGGKGLSCVLMDGNVFEKAGVLVSVVHGPASAALIKQMRARGKDGVLEESGVYKMFAAGCSMVIHPHNPNAPTAHLNYRYLELVKEGEEKPVAAWFGGGCDLTPSYLFEEDAIHFHQVIKDVCDAHDKEYYPKFKKWCDDYFYIPHRNEARGVGGIFFDDLVSENIYIFRKFIEKLSSQERGDHNEIFKFVQQCGLSFVDQYIPIMKKRWNTPFTPEMKQWQQLRRGRYVEFNLVHDRGTKFGLATPGARIESIMCSLPLTARWEYMHFPEEGSREAELVKVLKTPKDWAV</sequence>
<dbReference type="PROSITE" id="PS01021">
    <property type="entry name" value="COPROGEN_OXIDASE"/>
    <property type="match status" value="1"/>
</dbReference>
<evidence type="ECO:0000256" key="2">
    <source>
        <dbReference type="ARBA" id="ARBA00010644"/>
    </source>
</evidence>
<dbReference type="EMBL" id="JADGJH010000624">
    <property type="protein sequence ID" value="KAJ3125218.1"/>
    <property type="molecule type" value="Genomic_DNA"/>
</dbReference>
<dbReference type="FunFam" id="3.40.1500.10:FF:000002">
    <property type="entry name" value="oxygen-dependent coproporphyrinogen-III oxidase, mitochondrial"/>
    <property type="match status" value="1"/>
</dbReference>
<feature type="compositionally biased region" description="Polar residues" evidence="8">
    <location>
        <begin position="1"/>
        <end position="13"/>
    </location>
</feature>
<protein>
    <recommendedName>
        <fullName evidence="4">coproporphyrinogen oxidase</fullName>
        <ecNumber evidence="4">1.3.3.3</ecNumber>
    </recommendedName>
</protein>
<dbReference type="EC" id="1.3.3.3" evidence="4"/>
<evidence type="ECO:0000313" key="9">
    <source>
        <dbReference type="EMBL" id="KAJ3125218.1"/>
    </source>
</evidence>
<evidence type="ECO:0000256" key="4">
    <source>
        <dbReference type="ARBA" id="ARBA00012869"/>
    </source>
</evidence>
<keyword evidence="5" id="KW-0560">Oxidoreductase</keyword>
<dbReference type="PRINTS" id="PR00073">
    <property type="entry name" value="COPRGNOXDASE"/>
</dbReference>
<dbReference type="InterPro" id="IPR018375">
    <property type="entry name" value="Coprogen_oxidase_CS"/>
</dbReference>
<proteinExistence type="inferred from homology"/>
<dbReference type="PANTHER" id="PTHR10755:SF0">
    <property type="entry name" value="OXYGEN-DEPENDENT COPROPORPHYRINOGEN-III OXIDASE, MITOCHONDRIAL"/>
    <property type="match status" value="1"/>
</dbReference>
<feature type="compositionally biased region" description="Basic and acidic residues" evidence="8">
    <location>
        <begin position="49"/>
        <end position="73"/>
    </location>
</feature>
<dbReference type="GO" id="GO:0005737">
    <property type="term" value="C:cytoplasm"/>
    <property type="evidence" value="ECO:0007669"/>
    <property type="project" value="TreeGrafter"/>
</dbReference>
<keyword evidence="6" id="KW-0350">Heme biosynthesis</keyword>
<dbReference type="InterPro" id="IPR001260">
    <property type="entry name" value="Coprogen_oxidase_aer"/>
</dbReference>
<comment type="caution">
    <text evidence="9">The sequence shown here is derived from an EMBL/GenBank/DDBJ whole genome shotgun (WGS) entry which is preliminary data.</text>
</comment>
<feature type="region of interest" description="Disordered" evidence="8">
    <location>
        <begin position="1"/>
        <end position="24"/>
    </location>
</feature>